<dbReference type="STRING" id="1121298.SAMN05444401_2813"/>
<evidence type="ECO:0000313" key="3">
    <source>
        <dbReference type="Proteomes" id="UP000184080"/>
    </source>
</evidence>
<sequence length="98" mass="11746">MYKMLYIVITILFLLGSVYLTKEITKRYKVNRWIIGFSSPFVILIPLLIFKELPIWAWTILLIIFSFMCIMFFEITRQMVENNEIKGVAKFDTKKKNK</sequence>
<proteinExistence type="predicted"/>
<keyword evidence="3" id="KW-1185">Reference proteome</keyword>
<dbReference type="EMBL" id="FQZO01000004">
    <property type="protein sequence ID" value="SHJ33571.1"/>
    <property type="molecule type" value="Genomic_DNA"/>
</dbReference>
<feature type="transmembrane region" description="Helical" evidence="1">
    <location>
        <begin position="33"/>
        <end position="49"/>
    </location>
</feature>
<accession>A0A1M6IGI8</accession>
<reference evidence="2 3" key="1">
    <citation type="submission" date="2016-11" db="EMBL/GenBank/DDBJ databases">
        <authorList>
            <person name="Jaros S."/>
            <person name="Januszkiewicz K."/>
            <person name="Wedrychowicz H."/>
        </authorList>
    </citation>
    <scope>NUCLEOTIDE SEQUENCE [LARGE SCALE GENOMIC DNA]</scope>
    <source>
        <strain evidence="2 3">DSM 21864</strain>
    </source>
</reference>
<protein>
    <submittedName>
        <fullName evidence="2">Uncharacterized protein</fullName>
    </submittedName>
</protein>
<gene>
    <name evidence="2" type="ORF">SAMN05444401_2813</name>
</gene>
<feature type="transmembrane region" description="Helical" evidence="1">
    <location>
        <begin position="55"/>
        <end position="73"/>
    </location>
</feature>
<evidence type="ECO:0000256" key="1">
    <source>
        <dbReference type="SAM" id="Phobius"/>
    </source>
</evidence>
<feature type="transmembrane region" description="Helical" evidence="1">
    <location>
        <begin position="6"/>
        <end position="21"/>
    </location>
</feature>
<organism evidence="2 3">
    <name type="scientific">Clostridium amylolyticum</name>
    <dbReference type="NCBI Taxonomy" id="1121298"/>
    <lineage>
        <taxon>Bacteria</taxon>
        <taxon>Bacillati</taxon>
        <taxon>Bacillota</taxon>
        <taxon>Clostridia</taxon>
        <taxon>Eubacteriales</taxon>
        <taxon>Clostridiaceae</taxon>
        <taxon>Clostridium</taxon>
    </lineage>
</organism>
<dbReference type="OrthoDB" id="1926582at2"/>
<keyword evidence="1" id="KW-0472">Membrane</keyword>
<dbReference type="AlphaFoldDB" id="A0A1M6IGI8"/>
<dbReference type="RefSeq" id="WP_073007838.1">
    <property type="nucleotide sequence ID" value="NZ_FQZO01000004.1"/>
</dbReference>
<keyword evidence="1" id="KW-0812">Transmembrane</keyword>
<name>A0A1M6IGI8_9CLOT</name>
<keyword evidence="1" id="KW-1133">Transmembrane helix</keyword>
<dbReference type="Proteomes" id="UP000184080">
    <property type="component" value="Unassembled WGS sequence"/>
</dbReference>
<evidence type="ECO:0000313" key="2">
    <source>
        <dbReference type="EMBL" id="SHJ33571.1"/>
    </source>
</evidence>